<reference evidence="3" key="1">
    <citation type="submission" date="2022-11" db="EMBL/GenBank/DDBJ databases">
        <authorList>
            <person name="Petersen C."/>
        </authorList>
    </citation>
    <scope>NUCLEOTIDE SEQUENCE</scope>
    <source>
        <strain evidence="3">IBT 23319</strain>
    </source>
</reference>
<protein>
    <recommendedName>
        <fullName evidence="2">Hemerythrin-like domain-containing protein</fullName>
    </recommendedName>
</protein>
<reference evidence="3" key="2">
    <citation type="journal article" date="2023" name="IMA Fungus">
        <title>Comparative genomic study of the Penicillium genus elucidates a diverse pangenome and 15 lateral gene transfer events.</title>
        <authorList>
            <person name="Petersen C."/>
            <person name="Sorensen T."/>
            <person name="Nielsen M.R."/>
            <person name="Sondergaard T.E."/>
            <person name="Sorensen J.L."/>
            <person name="Fitzpatrick D.A."/>
            <person name="Frisvad J.C."/>
            <person name="Nielsen K.L."/>
        </authorList>
    </citation>
    <scope>NUCLEOTIDE SEQUENCE</scope>
    <source>
        <strain evidence="3">IBT 23319</strain>
    </source>
</reference>
<dbReference type="GeneID" id="81387523"/>
<feature type="compositionally biased region" description="Basic and acidic residues" evidence="1">
    <location>
        <begin position="141"/>
        <end position="150"/>
    </location>
</feature>
<proteinExistence type="predicted"/>
<dbReference type="OrthoDB" id="9983919at2759"/>
<feature type="domain" description="Hemerythrin-like" evidence="2">
    <location>
        <begin position="34"/>
        <end position="151"/>
    </location>
</feature>
<gene>
    <name evidence="3" type="ORF">N7469_009438</name>
</gene>
<dbReference type="EMBL" id="JAPQKT010000008">
    <property type="protein sequence ID" value="KAJ5223198.1"/>
    <property type="molecule type" value="Genomic_DNA"/>
</dbReference>
<accession>A0A9W9NNV8</accession>
<dbReference type="Pfam" id="PF01814">
    <property type="entry name" value="Hemerythrin"/>
    <property type="match status" value="1"/>
</dbReference>
<dbReference type="Proteomes" id="UP001147733">
    <property type="component" value="Unassembled WGS sequence"/>
</dbReference>
<dbReference type="PANTHER" id="PTHR35585:SF1">
    <property type="entry name" value="HHE DOMAIN PROTEIN (AFU_ORTHOLOGUE AFUA_4G00730)"/>
    <property type="match status" value="1"/>
</dbReference>
<dbReference type="AlphaFoldDB" id="A0A9W9NNV8"/>
<sequence>MSLLFSRSTIVPSKLFRFSTQRRNISKTAMTAGISDTIKKDHREIENLYHNILTSSTDKEKIQWQNQFTWELARHSIGEELVVYPQFEKKLSDGQKMADKDRQEHLSVKEQLKAFQNMQPSDPQFESTVKTLMVDLSQHIKEEESDDLPKLEASLTTEESEKLSQSFGRTKIFVPSRSHPSAPDKPPFETVIGLMTAPIDHLADLFRTWPHTSGMPNPSTK</sequence>
<feature type="region of interest" description="Disordered" evidence="1">
    <location>
        <begin position="141"/>
        <end position="163"/>
    </location>
</feature>
<evidence type="ECO:0000313" key="4">
    <source>
        <dbReference type="Proteomes" id="UP001147733"/>
    </source>
</evidence>
<comment type="caution">
    <text evidence="3">The sequence shown here is derived from an EMBL/GenBank/DDBJ whole genome shotgun (WGS) entry which is preliminary data.</text>
</comment>
<evidence type="ECO:0000313" key="3">
    <source>
        <dbReference type="EMBL" id="KAJ5223198.1"/>
    </source>
</evidence>
<dbReference type="PANTHER" id="PTHR35585">
    <property type="entry name" value="HHE DOMAIN PROTEIN (AFU_ORTHOLOGUE AFUA_4G00730)"/>
    <property type="match status" value="1"/>
</dbReference>
<evidence type="ECO:0000259" key="2">
    <source>
        <dbReference type="Pfam" id="PF01814"/>
    </source>
</evidence>
<organism evidence="3 4">
    <name type="scientific">Penicillium citrinum</name>
    <dbReference type="NCBI Taxonomy" id="5077"/>
    <lineage>
        <taxon>Eukaryota</taxon>
        <taxon>Fungi</taxon>
        <taxon>Dikarya</taxon>
        <taxon>Ascomycota</taxon>
        <taxon>Pezizomycotina</taxon>
        <taxon>Eurotiomycetes</taxon>
        <taxon>Eurotiomycetidae</taxon>
        <taxon>Eurotiales</taxon>
        <taxon>Aspergillaceae</taxon>
        <taxon>Penicillium</taxon>
    </lineage>
</organism>
<dbReference type="RefSeq" id="XP_056498121.1">
    <property type="nucleotide sequence ID" value="XM_056648356.1"/>
</dbReference>
<dbReference type="InterPro" id="IPR012312">
    <property type="entry name" value="Hemerythrin-like"/>
</dbReference>
<evidence type="ECO:0000256" key="1">
    <source>
        <dbReference type="SAM" id="MobiDB-lite"/>
    </source>
</evidence>
<keyword evidence="4" id="KW-1185">Reference proteome</keyword>
<name>A0A9W9NNV8_PENCI</name>
<dbReference type="Gene3D" id="1.20.120.520">
    <property type="entry name" value="nmb1532 protein domain like"/>
    <property type="match status" value="1"/>
</dbReference>